<dbReference type="InterPro" id="IPR036291">
    <property type="entry name" value="NAD(P)-bd_dom_sf"/>
</dbReference>
<dbReference type="AlphaFoldDB" id="A0A2S7KA43"/>
<name>A0A2S7KA43_9PROT</name>
<evidence type="ECO:0000256" key="2">
    <source>
        <dbReference type="ARBA" id="ARBA00023002"/>
    </source>
</evidence>
<dbReference type="Proteomes" id="UP000239504">
    <property type="component" value="Unassembled WGS sequence"/>
</dbReference>
<dbReference type="GO" id="GO:0016491">
    <property type="term" value="F:oxidoreductase activity"/>
    <property type="evidence" value="ECO:0007669"/>
    <property type="project" value="UniProtKB-KW"/>
</dbReference>
<dbReference type="InterPro" id="IPR057326">
    <property type="entry name" value="KR_dom"/>
</dbReference>
<evidence type="ECO:0000256" key="1">
    <source>
        <dbReference type="ARBA" id="ARBA00006484"/>
    </source>
</evidence>
<dbReference type="EMBL" id="PJCH01000001">
    <property type="protein sequence ID" value="PQA89372.1"/>
    <property type="molecule type" value="Genomic_DNA"/>
</dbReference>
<protein>
    <submittedName>
        <fullName evidence="4">Short-chain dehydrogenase</fullName>
    </submittedName>
</protein>
<proteinExistence type="inferred from homology"/>
<sequence>MRFSGKNAVILGGNSGIGLSTAKKFADEGAQVAITGRNEKTLGEAKAQTGALLASVCDMADLDALDGFYKELKGAMDGIDALVVNAGVGGFAPAREVTPEFWDDVHSVNLRGAFFAAQKALPLMREGGAIVFTGSIGSVLGIPGNCVYASAKAGLRAIARTLAAELVAEKIRVNLVSPGPTETPIINRSGLPPEGIDEMRKMMTDSVPMKRMGTPGEIADAILFLSSGEANFITGVDLYVDGGCVEIG</sequence>
<dbReference type="SMART" id="SM00822">
    <property type="entry name" value="PKS_KR"/>
    <property type="match status" value="1"/>
</dbReference>
<comment type="similarity">
    <text evidence="1">Belongs to the short-chain dehydrogenases/reductases (SDR) family.</text>
</comment>
<dbReference type="CDD" id="cd05233">
    <property type="entry name" value="SDR_c"/>
    <property type="match status" value="1"/>
</dbReference>
<accession>A0A2S7KA43</accession>
<dbReference type="PANTHER" id="PTHR43477">
    <property type="entry name" value="DIHYDROANTICAPSIN 7-DEHYDROGENASE"/>
    <property type="match status" value="1"/>
</dbReference>
<dbReference type="PRINTS" id="PR00080">
    <property type="entry name" value="SDRFAMILY"/>
</dbReference>
<dbReference type="RefSeq" id="WP_104828074.1">
    <property type="nucleotide sequence ID" value="NZ_PJCH01000001.1"/>
</dbReference>
<dbReference type="FunFam" id="3.40.50.720:FF:000084">
    <property type="entry name" value="Short-chain dehydrogenase reductase"/>
    <property type="match status" value="1"/>
</dbReference>
<evidence type="ECO:0000259" key="3">
    <source>
        <dbReference type="SMART" id="SM00822"/>
    </source>
</evidence>
<comment type="caution">
    <text evidence="4">The sequence shown here is derived from an EMBL/GenBank/DDBJ whole genome shotgun (WGS) entry which is preliminary data.</text>
</comment>
<dbReference type="OrthoDB" id="9803333at2"/>
<evidence type="ECO:0000313" key="5">
    <source>
        <dbReference type="Proteomes" id="UP000239504"/>
    </source>
</evidence>
<dbReference type="Pfam" id="PF13561">
    <property type="entry name" value="adh_short_C2"/>
    <property type="match status" value="1"/>
</dbReference>
<dbReference type="InterPro" id="IPR002347">
    <property type="entry name" value="SDR_fam"/>
</dbReference>
<feature type="domain" description="Ketoreductase" evidence="3">
    <location>
        <begin position="6"/>
        <end position="170"/>
    </location>
</feature>
<dbReference type="InterPro" id="IPR020904">
    <property type="entry name" value="Sc_DH/Rdtase_CS"/>
</dbReference>
<dbReference type="Gene3D" id="3.40.50.720">
    <property type="entry name" value="NAD(P)-binding Rossmann-like Domain"/>
    <property type="match status" value="1"/>
</dbReference>
<gene>
    <name evidence="4" type="ORF">CW354_00400</name>
</gene>
<keyword evidence="2" id="KW-0560">Oxidoreductase</keyword>
<dbReference type="SUPFAM" id="SSF51735">
    <property type="entry name" value="NAD(P)-binding Rossmann-fold domains"/>
    <property type="match status" value="1"/>
</dbReference>
<dbReference type="PROSITE" id="PS00061">
    <property type="entry name" value="ADH_SHORT"/>
    <property type="match status" value="1"/>
</dbReference>
<dbReference type="PANTHER" id="PTHR43477:SF1">
    <property type="entry name" value="DIHYDROANTICAPSIN 7-DEHYDROGENASE"/>
    <property type="match status" value="1"/>
</dbReference>
<organism evidence="4 5">
    <name type="scientific">Hyphococcus luteus</name>
    <dbReference type="NCBI Taxonomy" id="2058213"/>
    <lineage>
        <taxon>Bacteria</taxon>
        <taxon>Pseudomonadati</taxon>
        <taxon>Pseudomonadota</taxon>
        <taxon>Alphaproteobacteria</taxon>
        <taxon>Parvularculales</taxon>
        <taxon>Parvularculaceae</taxon>
        <taxon>Hyphococcus</taxon>
    </lineage>
</organism>
<evidence type="ECO:0000313" key="4">
    <source>
        <dbReference type="EMBL" id="PQA89372.1"/>
    </source>
</evidence>
<keyword evidence="5" id="KW-1185">Reference proteome</keyword>
<dbReference type="InterPro" id="IPR051122">
    <property type="entry name" value="SDR_DHRS6-like"/>
</dbReference>
<reference evidence="4 5" key="1">
    <citation type="submission" date="2017-12" db="EMBL/GenBank/DDBJ databases">
        <authorList>
            <person name="Hurst M.R.H."/>
        </authorList>
    </citation>
    <scope>NUCLEOTIDE SEQUENCE [LARGE SCALE GENOMIC DNA]</scope>
    <source>
        <strain evidence="4 5">SY-3-19</strain>
    </source>
</reference>
<dbReference type="PRINTS" id="PR00081">
    <property type="entry name" value="GDHRDH"/>
</dbReference>